<sequence length="397" mass="44910">MNLVSLKLTYAALFVLALGTFVSVSFSALSHILFIVPAIYFFIQDFIKKEKPIKLTYSSIFLLLMMGSMILSVVFNLDILDRPYKNLLKIKYFLIPWLSVFAIQRLVDNYLDEKKKKILIYTFLFATSVATISGLIALYTGFNPVKMKDACHPIRACGLFGMYMTYGYGISLFAVLLTISCLKKINIIRPWALYSSAILAVIGTILSYARGGWIGYAVGVMGYFLKKNFKLFLIFTMVILISFGGAITFSSKVQNMFLSREGSNSQRIAFYETAYKAFREKPAFGWGYRNFESNVKEIKKKHNIAFPEFGGHAHNNLLEHLASTGIVGFLATLGFFIAWLIESFKRRDLIGDLTFPFVLSFITSGMFQYTFGDGENLFLIMGVWALSQLRGQDVESN</sequence>
<dbReference type="InterPro" id="IPR007016">
    <property type="entry name" value="O-antigen_ligase-rel_domated"/>
</dbReference>
<evidence type="ECO:0000256" key="1">
    <source>
        <dbReference type="ARBA" id="ARBA00004141"/>
    </source>
</evidence>
<name>A0A1Y5FF88_9BACT</name>
<protein>
    <recommendedName>
        <fullName evidence="6">O-antigen ligase-related domain-containing protein</fullName>
    </recommendedName>
</protein>
<evidence type="ECO:0000256" key="3">
    <source>
        <dbReference type="ARBA" id="ARBA00022989"/>
    </source>
</evidence>
<dbReference type="Pfam" id="PF04932">
    <property type="entry name" value="Wzy_C"/>
    <property type="match status" value="1"/>
</dbReference>
<evidence type="ECO:0000313" key="7">
    <source>
        <dbReference type="EMBL" id="OUR98884.1"/>
    </source>
</evidence>
<evidence type="ECO:0000256" key="2">
    <source>
        <dbReference type="ARBA" id="ARBA00022692"/>
    </source>
</evidence>
<gene>
    <name evidence="7" type="ORF">A9Q84_05580</name>
</gene>
<dbReference type="EMBL" id="MAAO01000004">
    <property type="protein sequence ID" value="OUR98884.1"/>
    <property type="molecule type" value="Genomic_DNA"/>
</dbReference>
<feature type="transmembrane region" description="Helical" evidence="5">
    <location>
        <begin position="353"/>
        <end position="371"/>
    </location>
</feature>
<feature type="transmembrane region" description="Helical" evidence="5">
    <location>
        <begin position="321"/>
        <end position="341"/>
    </location>
</feature>
<feature type="transmembrane region" description="Helical" evidence="5">
    <location>
        <begin position="12"/>
        <end position="43"/>
    </location>
</feature>
<keyword evidence="2 5" id="KW-0812">Transmembrane</keyword>
<dbReference type="GO" id="GO:0016020">
    <property type="term" value="C:membrane"/>
    <property type="evidence" value="ECO:0007669"/>
    <property type="project" value="UniProtKB-SubCell"/>
</dbReference>
<proteinExistence type="predicted"/>
<feature type="transmembrane region" description="Helical" evidence="5">
    <location>
        <begin position="160"/>
        <end position="179"/>
    </location>
</feature>
<comment type="caution">
    <text evidence="7">The sequence shown here is derived from an EMBL/GenBank/DDBJ whole genome shotgun (WGS) entry which is preliminary data.</text>
</comment>
<dbReference type="Proteomes" id="UP000196531">
    <property type="component" value="Unassembled WGS sequence"/>
</dbReference>
<dbReference type="PANTHER" id="PTHR37422">
    <property type="entry name" value="TEICHURONIC ACID BIOSYNTHESIS PROTEIN TUAE"/>
    <property type="match status" value="1"/>
</dbReference>
<feature type="transmembrane region" description="Helical" evidence="5">
    <location>
        <begin position="89"/>
        <end position="107"/>
    </location>
</feature>
<reference evidence="8" key="1">
    <citation type="journal article" date="2017" name="Proc. Natl. Acad. Sci. U.S.A.">
        <title>Simulation of Deepwater Horizon oil plume reveals substrate specialization within a complex community of hydrocarbon-degraders.</title>
        <authorList>
            <person name="Hu P."/>
            <person name="Dubinsky E.A."/>
            <person name="Probst A.J."/>
            <person name="Wang J."/>
            <person name="Sieber C.M.K."/>
            <person name="Tom L.M."/>
            <person name="Gardinali P."/>
            <person name="Banfield J.F."/>
            <person name="Atlas R.M."/>
            <person name="Andersen G.L."/>
        </authorList>
    </citation>
    <scope>NUCLEOTIDE SEQUENCE [LARGE SCALE GENOMIC DNA]</scope>
</reference>
<feature type="transmembrane region" description="Helical" evidence="5">
    <location>
        <begin position="191"/>
        <end position="209"/>
    </location>
</feature>
<evidence type="ECO:0000256" key="5">
    <source>
        <dbReference type="SAM" id="Phobius"/>
    </source>
</evidence>
<comment type="subcellular location">
    <subcellularLocation>
        <location evidence="1">Membrane</location>
        <topology evidence="1">Multi-pass membrane protein</topology>
    </subcellularLocation>
</comment>
<feature type="domain" description="O-antigen ligase-related" evidence="6">
    <location>
        <begin position="197"/>
        <end position="332"/>
    </location>
</feature>
<evidence type="ECO:0000256" key="4">
    <source>
        <dbReference type="ARBA" id="ARBA00023136"/>
    </source>
</evidence>
<accession>A0A1Y5FF88</accession>
<feature type="transmembrane region" description="Helical" evidence="5">
    <location>
        <begin position="55"/>
        <end position="77"/>
    </location>
</feature>
<keyword evidence="3 5" id="KW-1133">Transmembrane helix</keyword>
<evidence type="ECO:0000313" key="8">
    <source>
        <dbReference type="Proteomes" id="UP000196531"/>
    </source>
</evidence>
<organism evidence="7 8">
    <name type="scientific">Halobacteriovorax marinus</name>
    <dbReference type="NCBI Taxonomy" id="97084"/>
    <lineage>
        <taxon>Bacteria</taxon>
        <taxon>Pseudomonadati</taxon>
        <taxon>Bdellovibrionota</taxon>
        <taxon>Bacteriovoracia</taxon>
        <taxon>Bacteriovoracales</taxon>
        <taxon>Halobacteriovoraceae</taxon>
        <taxon>Halobacteriovorax</taxon>
    </lineage>
</organism>
<feature type="transmembrane region" description="Helical" evidence="5">
    <location>
        <begin position="119"/>
        <end position="140"/>
    </location>
</feature>
<dbReference type="PANTHER" id="PTHR37422:SF13">
    <property type="entry name" value="LIPOPOLYSACCHARIDE BIOSYNTHESIS PROTEIN PA4999-RELATED"/>
    <property type="match status" value="1"/>
</dbReference>
<dbReference type="InterPro" id="IPR051533">
    <property type="entry name" value="WaaL-like"/>
</dbReference>
<feature type="transmembrane region" description="Helical" evidence="5">
    <location>
        <begin position="229"/>
        <end position="250"/>
    </location>
</feature>
<keyword evidence="4 5" id="KW-0472">Membrane</keyword>
<dbReference type="AlphaFoldDB" id="A0A1Y5FF88"/>
<evidence type="ECO:0000259" key="6">
    <source>
        <dbReference type="Pfam" id="PF04932"/>
    </source>
</evidence>